<dbReference type="RefSeq" id="WP_349057738.1">
    <property type="nucleotide sequence ID" value="NZ_JBBMEJ010000056.1"/>
</dbReference>
<reference evidence="1 2" key="1">
    <citation type="submission" date="2024-03" db="EMBL/GenBank/DDBJ databases">
        <title>Human intestinal bacterial collection.</title>
        <authorList>
            <person name="Pauvert C."/>
            <person name="Hitch T.C.A."/>
            <person name="Clavel T."/>
        </authorList>
    </citation>
    <scope>NUCLEOTIDE SEQUENCE [LARGE SCALE GENOMIC DNA]</scope>
    <source>
        <strain evidence="1 2">CLA-JM-H16</strain>
    </source>
</reference>
<dbReference type="Proteomes" id="UP001473063">
    <property type="component" value="Unassembled WGS sequence"/>
</dbReference>
<protein>
    <submittedName>
        <fullName evidence="1">Uncharacterized protein</fullName>
    </submittedName>
</protein>
<name>A0ABV1BK31_9FIRM</name>
<sequence>MKRIVSGYCNCYGENRTISIDFLPVAMGHSLEKSYKKDSFTACSDCPLSNNIFTGDICPIYRSASSLRE</sequence>
<organism evidence="1 2">
    <name type="scientific">Blautia aquisgranensis</name>
    <dbReference type="NCBI Taxonomy" id="3133153"/>
    <lineage>
        <taxon>Bacteria</taxon>
        <taxon>Bacillati</taxon>
        <taxon>Bacillota</taxon>
        <taxon>Clostridia</taxon>
        <taxon>Lachnospirales</taxon>
        <taxon>Lachnospiraceae</taxon>
        <taxon>Blautia</taxon>
    </lineage>
</organism>
<evidence type="ECO:0000313" key="1">
    <source>
        <dbReference type="EMBL" id="MEQ2372581.1"/>
    </source>
</evidence>
<keyword evidence="2" id="KW-1185">Reference proteome</keyword>
<accession>A0ABV1BK31</accession>
<comment type="caution">
    <text evidence="1">The sequence shown here is derived from an EMBL/GenBank/DDBJ whole genome shotgun (WGS) entry which is preliminary data.</text>
</comment>
<evidence type="ECO:0000313" key="2">
    <source>
        <dbReference type="Proteomes" id="UP001473063"/>
    </source>
</evidence>
<gene>
    <name evidence="1" type="ORF">WMO28_17025</name>
</gene>
<proteinExistence type="predicted"/>
<dbReference type="EMBL" id="JBBMEJ010000056">
    <property type="protein sequence ID" value="MEQ2372581.1"/>
    <property type="molecule type" value="Genomic_DNA"/>
</dbReference>